<dbReference type="AlphaFoldDB" id="A0ABD0YRI8"/>
<feature type="region of interest" description="Disordered" evidence="1">
    <location>
        <begin position="14"/>
        <end position="112"/>
    </location>
</feature>
<feature type="non-terminal residue" evidence="3">
    <location>
        <position position="1"/>
    </location>
</feature>
<sequence length="151" mass="16826">QILLETFNKYEAVAKESAAKKKAENEAADKRRKEKQAARAKANMEPPKEAKVVELSDEEAQKLQAELDEKKSEGTAKVETGGDGDHNNVIEEEDEEDEKEKGKLKPNSGNGCDLPAYQWTQTLQDIEVSHCFLTEHFLAGPSMKLILLEIA</sequence>
<proteinExistence type="predicted"/>
<dbReference type="Pfam" id="PF16273">
    <property type="entry name" value="NuDC"/>
    <property type="match status" value="1"/>
</dbReference>
<feature type="compositionally biased region" description="Basic and acidic residues" evidence="1">
    <location>
        <begin position="46"/>
        <end position="76"/>
    </location>
</feature>
<gene>
    <name evidence="3" type="ORF">AAG570_008553</name>
</gene>
<organism evidence="3 4">
    <name type="scientific">Ranatra chinensis</name>
    <dbReference type="NCBI Taxonomy" id="642074"/>
    <lineage>
        <taxon>Eukaryota</taxon>
        <taxon>Metazoa</taxon>
        <taxon>Ecdysozoa</taxon>
        <taxon>Arthropoda</taxon>
        <taxon>Hexapoda</taxon>
        <taxon>Insecta</taxon>
        <taxon>Pterygota</taxon>
        <taxon>Neoptera</taxon>
        <taxon>Paraneoptera</taxon>
        <taxon>Hemiptera</taxon>
        <taxon>Heteroptera</taxon>
        <taxon>Panheteroptera</taxon>
        <taxon>Nepomorpha</taxon>
        <taxon>Nepidae</taxon>
        <taxon>Ranatrinae</taxon>
        <taxon>Ranatra</taxon>
    </lineage>
</organism>
<keyword evidence="4" id="KW-1185">Reference proteome</keyword>
<dbReference type="InterPro" id="IPR008978">
    <property type="entry name" value="HSP20-like_chaperone"/>
</dbReference>
<dbReference type="SUPFAM" id="SSF49764">
    <property type="entry name" value="HSP20-like chaperones"/>
    <property type="match status" value="1"/>
</dbReference>
<protein>
    <recommendedName>
        <fullName evidence="2">Nuclear migration protein nudC domain-containing protein</fullName>
    </recommendedName>
</protein>
<name>A0ABD0YRI8_9HEMI</name>
<feature type="compositionally biased region" description="Basic and acidic residues" evidence="1">
    <location>
        <begin position="14"/>
        <end position="37"/>
    </location>
</feature>
<comment type="caution">
    <text evidence="3">The sequence shown here is derived from an EMBL/GenBank/DDBJ whole genome shotgun (WGS) entry which is preliminary data.</text>
</comment>
<accession>A0ABD0YRI8</accession>
<evidence type="ECO:0000259" key="2">
    <source>
        <dbReference type="Pfam" id="PF16273"/>
    </source>
</evidence>
<dbReference type="InterPro" id="IPR032572">
    <property type="entry name" value="NuDC"/>
</dbReference>
<reference evidence="3 4" key="1">
    <citation type="submission" date="2024-07" db="EMBL/GenBank/DDBJ databases">
        <title>Chromosome-level genome assembly of the water stick insect Ranatra chinensis (Heteroptera: Nepidae).</title>
        <authorList>
            <person name="Liu X."/>
        </authorList>
    </citation>
    <scope>NUCLEOTIDE SEQUENCE [LARGE SCALE GENOMIC DNA]</scope>
    <source>
        <strain evidence="3">Cailab_2021Rc</strain>
        <tissue evidence="3">Muscle</tissue>
    </source>
</reference>
<evidence type="ECO:0000313" key="3">
    <source>
        <dbReference type="EMBL" id="KAL1138490.1"/>
    </source>
</evidence>
<evidence type="ECO:0000313" key="4">
    <source>
        <dbReference type="Proteomes" id="UP001558652"/>
    </source>
</evidence>
<feature type="domain" description="Nuclear migration protein nudC" evidence="2">
    <location>
        <begin position="47"/>
        <end position="101"/>
    </location>
</feature>
<dbReference type="Gene3D" id="2.60.40.790">
    <property type="match status" value="1"/>
</dbReference>
<evidence type="ECO:0000256" key="1">
    <source>
        <dbReference type="SAM" id="MobiDB-lite"/>
    </source>
</evidence>
<dbReference type="Proteomes" id="UP001558652">
    <property type="component" value="Unassembled WGS sequence"/>
</dbReference>
<dbReference type="EMBL" id="JBFDAA010000003">
    <property type="protein sequence ID" value="KAL1138490.1"/>
    <property type="molecule type" value="Genomic_DNA"/>
</dbReference>